<dbReference type="PANTHER" id="PTHR31611:SF0">
    <property type="entry name" value="HIGH-AFFINITY NICKEL TRANSPORT PROTEIN NIC1"/>
    <property type="match status" value="1"/>
</dbReference>
<evidence type="ECO:0000256" key="3">
    <source>
        <dbReference type="ARBA" id="ARBA00022448"/>
    </source>
</evidence>
<keyword evidence="4" id="KW-0533">Nickel</keyword>
<gene>
    <name evidence="9" type="ORF">K402DRAFT_356977</name>
</gene>
<feature type="transmembrane region" description="Helical" evidence="8">
    <location>
        <begin position="233"/>
        <end position="252"/>
    </location>
</feature>
<protein>
    <recommendedName>
        <fullName evidence="8">Nickel/cobalt efflux system</fullName>
    </recommendedName>
</protein>
<comment type="similarity">
    <text evidence="2 8">Belongs to the NiCoT transporter (TC 2.A.52) family.</text>
</comment>
<organism evidence="9 10">
    <name type="scientific">Aulographum hederae CBS 113979</name>
    <dbReference type="NCBI Taxonomy" id="1176131"/>
    <lineage>
        <taxon>Eukaryota</taxon>
        <taxon>Fungi</taxon>
        <taxon>Dikarya</taxon>
        <taxon>Ascomycota</taxon>
        <taxon>Pezizomycotina</taxon>
        <taxon>Dothideomycetes</taxon>
        <taxon>Pleosporomycetidae</taxon>
        <taxon>Aulographales</taxon>
        <taxon>Aulographaceae</taxon>
    </lineage>
</organism>
<keyword evidence="5 8" id="KW-0812">Transmembrane</keyword>
<dbReference type="PANTHER" id="PTHR31611">
    <property type="entry name" value="HIGH-AFFINITY NICKEL TRANSPORT PROTEIN NIC1"/>
    <property type="match status" value="1"/>
</dbReference>
<dbReference type="EMBL" id="ML977161">
    <property type="protein sequence ID" value="KAF1985541.1"/>
    <property type="molecule type" value="Genomic_DNA"/>
</dbReference>
<evidence type="ECO:0000256" key="4">
    <source>
        <dbReference type="ARBA" id="ARBA00022596"/>
    </source>
</evidence>
<evidence type="ECO:0000256" key="5">
    <source>
        <dbReference type="ARBA" id="ARBA00022692"/>
    </source>
</evidence>
<dbReference type="GO" id="GO:0015099">
    <property type="term" value="F:nickel cation transmembrane transporter activity"/>
    <property type="evidence" value="ECO:0007669"/>
    <property type="project" value="UniProtKB-UniRule"/>
</dbReference>
<reference evidence="9" key="1">
    <citation type="journal article" date="2020" name="Stud. Mycol.">
        <title>101 Dothideomycetes genomes: a test case for predicting lifestyles and emergence of pathogens.</title>
        <authorList>
            <person name="Haridas S."/>
            <person name="Albert R."/>
            <person name="Binder M."/>
            <person name="Bloem J."/>
            <person name="Labutti K."/>
            <person name="Salamov A."/>
            <person name="Andreopoulos B."/>
            <person name="Baker S."/>
            <person name="Barry K."/>
            <person name="Bills G."/>
            <person name="Bluhm B."/>
            <person name="Cannon C."/>
            <person name="Castanera R."/>
            <person name="Culley D."/>
            <person name="Daum C."/>
            <person name="Ezra D."/>
            <person name="Gonzalez J."/>
            <person name="Henrissat B."/>
            <person name="Kuo A."/>
            <person name="Liang C."/>
            <person name="Lipzen A."/>
            <person name="Lutzoni F."/>
            <person name="Magnuson J."/>
            <person name="Mondo S."/>
            <person name="Nolan M."/>
            <person name="Ohm R."/>
            <person name="Pangilinan J."/>
            <person name="Park H.-J."/>
            <person name="Ramirez L."/>
            <person name="Alfaro M."/>
            <person name="Sun H."/>
            <person name="Tritt A."/>
            <person name="Yoshinaga Y."/>
            <person name="Zwiers L.-H."/>
            <person name="Turgeon B."/>
            <person name="Goodwin S."/>
            <person name="Spatafora J."/>
            <person name="Crous P."/>
            <person name="Grigoriev I."/>
        </authorList>
    </citation>
    <scope>NUCLEOTIDE SEQUENCE</scope>
    <source>
        <strain evidence="9">CBS 113979</strain>
    </source>
</reference>
<feature type="transmembrane region" description="Helical" evidence="8">
    <location>
        <begin position="203"/>
        <end position="227"/>
    </location>
</feature>
<comment type="subcellular location">
    <subcellularLocation>
        <location evidence="8">Cell membrane</location>
        <topology evidence="8">Multi-pass membrane protein</topology>
    </subcellularLocation>
    <subcellularLocation>
        <location evidence="1">Endomembrane system</location>
        <topology evidence="1">Multi-pass membrane protein</topology>
    </subcellularLocation>
</comment>
<evidence type="ECO:0000256" key="1">
    <source>
        <dbReference type="ARBA" id="ARBA00004127"/>
    </source>
</evidence>
<evidence type="ECO:0000256" key="8">
    <source>
        <dbReference type="RuleBase" id="RU362101"/>
    </source>
</evidence>
<keyword evidence="10" id="KW-1185">Reference proteome</keyword>
<dbReference type="GO" id="GO:0005886">
    <property type="term" value="C:plasma membrane"/>
    <property type="evidence" value="ECO:0007669"/>
    <property type="project" value="UniProtKB-SubCell"/>
</dbReference>
<dbReference type="OrthoDB" id="5197598at2759"/>
<feature type="transmembrane region" description="Helical" evidence="8">
    <location>
        <begin position="135"/>
        <end position="158"/>
    </location>
</feature>
<dbReference type="InterPro" id="IPR004688">
    <property type="entry name" value="Ni/Co_transpt"/>
</dbReference>
<keyword evidence="3 8" id="KW-0813">Transport</keyword>
<evidence type="ECO:0000256" key="2">
    <source>
        <dbReference type="ARBA" id="ARBA00010892"/>
    </source>
</evidence>
<dbReference type="Pfam" id="PF03824">
    <property type="entry name" value="NicO"/>
    <property type="match status" value="1"/>
</dbReference>
<name>A0A6G1GX57_9PEZI</name>
<keyword evidence="6 8" id="KW-1133">Transmembrane helix</keyword>
<accession>A0A6G1GX57</accession>
<feature type="transmembrane region" description="Helical" evidence="8">
    <location>
        <begin position="326"/>
        <end position="346"/>
    </location>
</feature>
<evidence type="ECO:0000256" key="6">
    <source>
        <dbReference type="ARBA" id="ARBA00022989"/>
    </source>
</evidence>
<feature type="transmembrane region" description="Helical" evidence="8">
    <location>
        <begin position="273"/>
        <end position="306"/>
    </location>
</feature>
<dbReference type="GO" id="GO:0012505">
    <property type="term" value="C:endomembrane system"/>
    <property type="evidence" value="ECO:0007669"/>
    <property type="project" value="UniProtKB-SubCell"/>
</dbReference>
<sequence>MGVVNQAAAVGRRWHASVPFVRKLPAPVVGINLLIVLINLIAWTIAGIVLSKNRGLLGSTVLAYTLGLRHALDADHITAIDLMTRRLIAAGQRPISVGTFFSLGHSTIVIITSIAVAATAAALTEKFDTFSRVGGIIGTSVSATFLILLGTMNAYLLVKQAMQLKQEIVTPPGESTVLDLGGGCLVAVFKKAFRLIDRPWKMYPLGILFGLGFDTSSEVALLGITSVQASRGMSMWCILILPLIFTSGMCLLDTLDGSLMSALYTSPTFAHDTIAILFFSVALNLITVIVAITVGVLQLLLLVLKVEEPTGKFWEGVEAAGDSYDIIGGSIVGAFVVLGALSLVIYRPWRKRVDARRVALFGRPEDNLGVEGSSLENMDTRDEKDKEIDVSVLELTGSRVERSSLAANAQHRRNGSNVQ</sequence>
<evidence type="ECO:0000256" key="7">
    <source>
        <dbReference type="ARBA" id="ARBA00023136"/>
    </source>
</evidence>
<evidence type="ECO:0000313" key="10">
    <source>
        <dbReference type="Proteomes" id="UP000800041"/>
    </source>
</evidence>
<dbReference type="AlphaFoldDB" id="A0A6G1GX57"/>
<keyword evidence="7 8" id="KW-0472">Membrane</keyword>
<dbReference type="InterPro" id="IPR011541">
    <property type="entry name" value="Ni/Co_transpt_high_affinity"/>
</dbReference>
<dbReference type="Proteomes" id="UP000800041">
    <property type="component" value="Unassembled WGS sequence"/>
</dbReference>
<feature type="transmembrane region" description="Helical" evidence="8">
    <location>
        <begin position="29"/>
        <end position="50"/>
    </location>
</feature>
<evidence type="ECO:0000313" key="9">
    <source>
        <dbReference type="EMBL" id="KAF1985541.1"/>
    </source>
</evidence>
<proteinExistence type="inferred from homology"/>
<feature type="transmembrane region" description="Helical" evidence="8">
    <location>
        <begin position="95"/>
        <end position="123"/>
    </location>
</feature>